<comment type="similarity">
    <text evidence="3">Belongs to the LDAF1 family.</text>
</comment>
<feature type="compositionally biased region" description="Basic and acidic residues" evidence="9">
    <location>
        <begin position="1"/>
        <end position="17"/>
    </location>
</feature>
<evidence type="ECO:0000256" key="2">
    <source>
        <dbReference type="ARBA" id="ARBA00004502"/>
    </source>
</evidence>
<evidence type="ECO:0000256" key="8">
    <source>
        <dbReference type="ARBA" id="ARBA00023136"/>
    </source>
</evidence>
<dbReference type="PANTHER" id="PTHR14275">
    <property type="entry name" value="PROMETHIN"/>
    <property type="match status" value="1"/>
</dbReference>
<feature type="transmembrane region" description="Helical" evidence="10">
    <location>
        <begin position="63"/>
        <end position="85"/>
    </location>
</feature>
<accession>A0A8J1U5S5</accession>
<dbReference type="InterPro" id="IPR029709">
    <property type="entry name" value="LDAF1"/>
</dbReference>
<evidence type="ECO:0000256" key="6">
    <source>
        <dbReference type="ARBA" id="ARBA00022824"/>
    </source>
</evidence>
<feature type="transmembrane region" description="Helical" evidence="10">
    <location>
        <begin position="124"/>
        <end position="144"/>
    </location>
</feature>
<feature type="region of interest" description="Disordered" evidence="9">
    <location>
        <begin position="1"/>
        <end position="21"/>
    </location>
</feature>
<evidence type="ECO:0000256" key="5">
    <source>
        <dbReference type="ARBA" id="ARBA00022692"/>
    </source>
</evidence>
<gene>
    <name evidence="11" type="ORF">OFUS_LOCUS19367</name>
</gene>
<keyword evidence="6" id="KW-0256">Endoplasmic reticulum</keyword>
<comment type="caution">
    <text evidence="11">The sequence shown here is derived from an EMBL/GenBank/DDBJ whole genome shotgun (WGS) entry which is preliminary data.</text>
</comment>
<keyword evidence="5 10" id="KW-0812">Transmembrane</keyword>
<proteinExistence type="inferred from homology"/>
<evidence type="ECO:0000256" key="9">
    <source>
        <dbReference type="SAM" id="MobiDB-lite"/>
    </source>
</evidence>
<keyword evidence="8 10" id="KW-0472">Membrane</keyword>
<dbReference type="Pfam" id="PF16015">
    <property type="entry name" value="Promethin"/>
    <property type="match status" value="1"/>
</dbReference>
<dbReference type="PANTHER" id="PTHR14275:SF0">
    <property type="entry name" value="LIPID DROPLET ASSEMBLY FACTOR 1"/>
    <property type="match status" value="1"/>
</dbReference>
<keyword evidence="12" id="KW-1185">Reference proteome</keyword>
<evidence type="ECO:0000313" key="11">
    <source>
        <dbReference type="EMBL" id="CAH1794715.1"/>
    </source>
</evidence>
<comment type="subcellular location">
    <subcellularLocation>
        <location evidence="1">Endoplasmic reticulum membrane</location>
        <topology evidence="1">Multi-pass membrane protein</topology>
    </subcellularLocation>
    <subcellularLocation>
        <location evidence="2">Lipid droplet</location>
    </subcellularLocation>
</comment>
<dbReference type="AlphaFoldDB" id="A0A8J1U5S5"/>
<dbReference type="GO" id="GO:0005789">
    <property type="term" value="C:endoplasmic reticulum membrane"/>
    <property type="evidence" value="ECO:0007669"/>
    <property type="project" value="UniProtKB-SubCell"/>
</dbReference>
<sequence length="185" mass="20878">MEKDDSQGVTEDKNKQAEEDDRLEQQLDQIVGRFLHLCSRLNSTFHLKEKFDMLQGFVWDHPFITLILTITLMLCSVPLMMFVFFAAGTMFAVFFGFMFIEGTLVTIGSIIFIGVLIVSGFISLGFAGVIILAYFGCNFGFRFINGVKEKYFGKGKGPVNVSFDKANETMNGHMKNLDGYLDKMD</sequence>
<evidence type="ECO:0000256" key="1">
    <source>
        <dbReference type="ARBA" id="ARBA00004477"/>
    </source>
</evidence>
<evidence type="ECO:0000256" key="4">
    <source>
        <dbReference type="ARBA" id="ARBA00022677"/>
    </source>
</evidence>
<evidence type="ECO:0000313" key="12">
    <source>
        <dbReference type="Proteomes" id="UP000749559"/>
    </source>
</evidence>
<evidence type="ECO:0000256" key="7">
    <source>
        <dbReference type="ARBA" id="ARBA00022989"/>
    </source>
</evidence>
<feature type="transmembrane region" description="Helical" evidence="10">
    <location>
        <begin position="92"/>
        <end position="118"/>
    </location>
</feature>
<dbReference type="OrthoDB" id="6110929at2759"/>
<organism evidence="11 12">
    <name type="scientific">Owenia fusiformis</name>
    <name type="common">Polychaete worm</name>
    <dbReference type="NCBI Taxonomy" id="6347"/>
    <lineage>
        <taxon>Eukaryota</taxon>
        <taxon>Metazoa</taxon>
        <taxon>Spiralia</taxon>
        <taxon>Lophotrochozoa</taxon>
        <taxon>Annelida</taxon>
        <taxon>Polychaeta</taxon>
        <taxon>Sedentaria</taxon>
        <taxon>Canalipalpata</taxon>
        <taxon>Sabellida</taxon>
        <taxon>Oweniida</taxon>
        <taxon>Oweniidae</taxon>
        <taxon>Owenia</taxon>
    </lineage>
</organism>
<dbReference type="Proteomes" id="UP000749559">
    <property type="component" value="Unassembled WGS sequence"/>
</dbReference>
<evidence type="ECO:0000256" key="3">
    <source>
        <dbReference type="ARBA" id="ARBA00007618"/>
    </source>
</evidence>
<dbReference type="EMBL" id="CAIIXF020000009">
    <property type="protein sequence ID" value="CAH1794715.1"/>
    <property type="molecule type" value="Genomic_DNA"/>
</dbReference>
<protein>
    <submittedName>
        <fullName evidence="11">Uncharacterized protein</fullName>
    </submittedName>
</protein>
<evidence type="ECO:0000256" key="10">
    <source>
        <dbReference type="SAM" id="Phobius"/>
    </source>
</evidence>
<reference evidence="11" key="1">
    <citation type="submission" date="2022-03" db="EMBL/GenBank/DDBJ databases">
        <authorList>
            <person name="Martin C."/>
        </authorList>
    </citation>
    <scope>NUCLEOTIDE SEQUENCE</scope>
</reference>
<keyword evidence="7 10" id="KW-1133">Transmembrane helix</keyword>
<keyword evidence="4" id="KW-0551">Lipid droplet</keyword>
<name>A0A8J1U5S5_OWEFU</name>
<dbReference type="GO" id="GO:0005811">
    <property type="term" value="C:lipid droplet"/>
    <property type="evidence" value="ECO:0007669"/>
    <property type="project" value="UniProtKB-SubCell"/>
</dbReference>